<evidence type="ECO:0000259" key="1">
    <source>
        <dbReference type="Pfam" id="PF13880"/>
    </source>
</evidence>
<dbReference type="EMBL" id="IAAA01018969">
    <property type="protein sequence ID" value="LAA04597.1"/>
    <property type="molecule type" value="mRNA"/>
</dbReference>
<dbReference type="AlphaFoldDB" id="A0A2L2Y9C6"/>
<name>A0A2L2Y9C6_PARTP</name>
<dbReference type="GO" id="GO:0005634">
    <property type="term" value="C:nucleus"/>
    <property type="evidence" value="ECO:0007669"/>
    <property type="project" value="TreeGrafter"/>
</dbReference>
<dbReference type="Pfam" id="PF13880">
    <property type="entry name" value="Acetyltransf_13"/>
    <property type="match status" value="1"/>
</dbReference>
<dbReference type="OrthoDB" id="428854at2759"/>
<dbReference type="GO" id="GO:0007064">
    <property type="term" value="P:mitotic sister chromatid cohesion"/>
    <property type="evidence" value="ECO:0007669"/>
    <property type="project" value="TreeGrafter"/>
</dbReference>
<dbReference type="PANTHER" id="PTHR45884:SF2">
    <property type="entry name" value="N-ACETYLTRANSFERASE ECO"/>
    <property type="match status" value="1"/>
</dbReference>
<dbReference type="InterPro" id="IPR028009">
    <property type="entry name" value="ESCO_Acetyltransf_dom"/>
</dbReference>
<evidence type="ECO:0000313" key="2">
    <source>
        <dbReference type="EMBL" id="LAA04597.1"/>
    </source>
</evidence>
<dbReference type="GO" id="GO:0061733">
    <property type="term" value="F:protein-lysine-acetyltransferase activity"/>
    <property type="evidence" value="ECO:0007669"/>
    <property type="project" value="TreeGrafter"/>
</dbReference>
<protein>
    <submittedName>
        <fullName evidence="2">N-acetyltransferase ESCO1</fullName>
    </submittedName>
</protein>
<organism evidence="2">
    <name type="scientific">Parasteatoda tepidariorum</name>
    <name type="common">Common house spider</name>
    <name type="synonym">Achaearanea tepidariorum</name>
    <dbReference type="NCBI Taxonomy" id="114398"/>
    <lineage>
        <taxon>Eukaryota</taxon>
        <taxon>Metazoa</taxon>
        <taxon>Ecdysozoa</taxon>
        <taxon>Arthropoda</taxon>
        <taxon>Chelicerata</taxon>
        <taxon>Arachnida</taxon>
        <taxon>Araneae</taxon>
        <taxon>Araneomorphae</taxon>
        <taxon>Entelegynae</taxon>
        <taxon>Araneoidea</taxon>
        <taxon>Theridiidae</taxon>
        <taxon>Parasteatoda</taxon>
    </lineage>
</organism>
<proteinExistence type="evidence at transcript level"/>
<dbReference type="PANTHER" id="PTHR45884">
    <property type="entry name" value="N-ACETYLTRANSFERASE ECO"/>
    <property type="match status" value="1"/>
</dbReference>
<reference evidence="2" key="1">
    <citation type="journal article" date="2016" name="Mol. Ecol. Resour.">
        <title>Evaluation of the impact of RNA preservation methods of spiders for de novo transcriptome assembly.</title>
        <authorList>
            <person name="Kono N."/>
            <person name="Nakamura H."/>
            <person name="Ito Y."/>
            <person name="Tomita M."/>
            <person name="Arakawa K."/>
        </authorList>
    </citation>
    <scope>NUCLEOTIDE SEQUENCE</scope>
    <source>
        <tissue evidence="2">Whole body</tissue>
    </source>
</reference>
<keyword evidence="2" id="KW-0808">Transferase</keyword>
<dbReference type="GO" id="GO:0000785">
    <property type="term" value="C:chromatin"/>
    <property type="evidence" value="ECO:0007669"/>
    <property type="project" value="TreeGrafter"/>
</dbReference>
<sequence length="199" mass="22636">MVYTIGHEEDEKLHSENHDIYLQLKFPGWKDERVIGNYDDGRVIKILKEDKHFKLKKVQDILLLINRELGFPSAVYNGYLQGQNIMIIMFISSDKFVKGCLVAESITSASPVVLHETGTSKSYYASSKTVHAICGINRIWVARKCRKQKIASRMVDCLRSNFILGLVVSLEELAFTDPTEDGMQFASSYTGTDNFLVYK</sequence>
<accession>A0A2L2Y9C6</accession>
<feature type="domain" description="N-acetyltransferase ESCO acetyl-transferase" evidence="1">
    <location>
        <begin position="131"/>
        <end position="198"/>
    </location>
</feature>